<dbReference type="Gramene" id="Tc08v2_t013580.1">
    <property type="protein sequence ID" value="Tc08v2_p013580.1"/>
    <property type="gene ID" value="Tc08v2_g013580"/>
</dbReference>
<dbReference type="InterPro" id="IPR041373">
    <property type="entry name" value="RT_RNaseH"/>
</dbReference>
<keyword evidence="1" id="KW-0808">Transferase</keyword>
<evidence type="ECO:0000259" key="7">
    <source>
        <dbReference type="Pfam" id="PF17917"/>
    </source>
</evidence>
<keyword evidence="5" id="KW-0378">Hydrolase</keyword>
<dbReference type="InterPro" id="IPR041588">
    <property type="entry name" value="Integrase_H2C2"/>
</dbReference>
<dbReference type="PANTHER" id="PTHR37984">
    <property type="entry name" value="PROTEIN CBG26694"/>
    <property type="match status" value="1"/>
</dbReference>
<dbReference type="InterPro" id="IPR043502">
    <property type="entry name" value="DNA/RNA_pol_sf"/>
</dbReference>
<dbReference type="InterPro" id="IPR050951">
    <property type="entry name" value="Retrovirus_Pol_polyprotein"/>
</dbReference>
<evidence type="ECO:0000256" key="6">
    <source>
        <dbReference type="ARBA" id="ARBA00022918"/>
    </source>
</evidence>
<proteinExistence type="predicted"/>
<dbReference type="PANTHER" id="PTHR37984:SF5">
    <property type="entry name" value="PROTEIN NYNRIN-LIKE"/>
    <property type="match status" value="1"/>
</dbReference>
<keyword evidence="6" id="KW-0695">RNA-directed DNA polymerase</keyword>
<reference evidence="10" key="2">
    <citation type="submission" date="2025-08" db="UniProtKB">
        <authorList>
            <consortium name="RefSeq"/>
        </authorList>
    </citation>
    <scope>IDENTIFICATION</scope>
</reference>
<dbReference type="GO" id="GO:0004519">
    <property type="term" value="F:endonuclease activity"/>
    <property type="evidence" value="ECO:0007669"/>
    <property type="project" value="UniProtKB-KW"/>
</dbReference>
<feature type="domain" description="Reverse transcriptase RNase H-like" evidence="7">
    <location>
        <begin position="53"/>
        <end position="128"/>
    </location>
</feature>
<name>A0AB32WNW8_THECC</name>
<organism evidence="9 10">
    <name type="scientific">Theobroma cacao</name>
    <name type="common">Cacao</name>
    <name type="synonym">Cocoa</name>
    <dbReference type="NCBI Taxonomy" id="3641"/>
    <lineage>
        <taxon>Eukaryota</taxon>
        <taxon>Viridiplantae</taxon>
        <taxon>Streptophyta</taxon>
        <taxon>Embryophyta</taxon>
        <taxon>Tracheophyta</taxon>
        <taxon>Spermatophyta</taxon>
        <taxon>Magnoliopsida</taxon>
        <taxon>eudicotyledons</taxon>
        <taxon>Gunneridae</taxon>
        <taxon>Pentapetalae</taxon>
        <taxon>rosids</taxon>
        <taxon>malvids</taxon>
        <taxon>Malvales</taxon>
        <taxon>Malvaceae</taxon>
        <taxon>Byttnerioideae</taxon>
        <taxon>Theobroma</taxon>
    </lineage>
</organism>
<dbReference type="AlphaFoldDB" id="A0AB32WNW8"/>
<evidence type="ECO:0000313" key="9">
    <source>
        <dbReference type="Proteomes" id="UP000694886"/>
    </source>
</evidence>
<dbReference type="Pfam" id="PF17917">
    <property type="entry name" value="RT_RNaseH"/>
    <property type="match status" value="1"/>
</dbReference>
<evidence type="ECO:0000256" key="5">
    <source>
        <dbReference type="ARBA" id="ARBA00022801"/>
    </source>
</evidence>
<accession>A0AB32WNW8</accession>
<evidence type="ECO:0000256" key="1">
    <source>
        <dbReference type="ARBA" id="ARBA00022679"/>
    </source>
</evidence>
<dbReference type="GO" id="GO:0003964">
    <property type="term" value="F:RNA-directed DNA polymerase activity"/>
    <property type="evidence" value="ECO:0007669"/>
    <property type="project" value="UniProtKB-KW"/>
</dbReference>
<dbReference type="Pfam" id="PF17921">
    <property type="entry name" value="Integrase_H2C2"/>
    <property type="match status" value="1"/>
</dbReference>
<dbReference type="Gene3D" id="1.10.340.70">
    <property type="match status" value="1"/>
</dbReference>
<dbReference type="GeneID" id="108663032"/>
<evidence type="ECO:0000256" key="2">
    <source>
        <dbReference type="ARBA" id="ARBA00022695"/>
    </source>
</evidence>
<dbReference type="CDD" id="cd09274">
    <property type="entry name" value="RNase_HI_RT_Ty3"/>
    <property type="match status" value="1"/>
</dbReference>
<reference evidence="9" key="1">
    <citation type="journal article" date="1997" name="Nucleic Acids Res.">
        <title>tRNAscan-SE: a program for improved detection of transfer RNA genes in genomic sequence.</title>
        <authorList>
            <person name="Lowe T.M."/>
            <person name="Eddy S.R."/>
        </authorList>
    </citation>
    <scope>NUCLEOTIDE SEQUENCE [LARGE SCALE GENOMIC DNA]</scope>
    <source>
        <strain evidence="9">r\B97-61/B2</strain>
    </source>
</reference>
<evidence type="ECO:0000259" key="8">
    <source>
        <dbReference type="Pfam" id="PF17921"/>
    </source>
</evidence>
<protein>
    <submittedName>
        <fullName evidence="10">Uncharacterized protein LOC108663032</fullName>
    </submittedName>
</protein>
<dbReference type="SUPFAM" id="SSF56672">
    <property type="entry name" value="DNA/RNA polymerases"/>
    <property type="match status" value="2"/>
</dbReference>
<dbReference type="Gene3D" id="3.10.10.10">
    <property type="entry name" value="HIV Type 1 Reverse Transcriptase, subunit A, domain 1"/>
    <property type="match status" value="1"/>
</dbReference>
<dbReference type="KEGG" id="tcc:108663032"/>
<dbReference type="Proteomes" id="UP000694886">
    <property type="component" value="Chromosome 8"/>
</dbReference>
<evidence type="ECO:0000313" key="10">
    <source>
        <dbReference type="RefSeq" id="XP_017981007.1"/>
    </source>
</evidence>
<keyword evidence="4" id="KW-0255">Endonuclease</keyword>
<feature type="domain" description="Integrase zinc-binding" evidence="8">
    <location>
        <begin position="246"/>
        <end position="296"/>
    </location>
</feature>
<dbReference type="RefSeq" id="XP_017981007.1">
    <property type="nucleotide sequence ID" value="XM_018125518.1"/>
</dbReference>
<keyword evidence="3" id="KW-0540">Nuclease</keyword>
<sequence length="296" mass="34598">MAPMELKELMDQLEDLLDKGFIRPSVSPWEAPVLFVKKKDGSLRLCIDYRQLNKVIAYASRQLKRHEKKYPVHNLEMEAIVFALKIWRHYLYGETYEIYTNHKSLKYIFQQRDLNLWQRRWMELLKDYDCTILYHPSKVNVVADALSRKSMGSLAHISIDMRPLIKEMHSLGDVGVHLKVSNANALLAHFKVGPILMDWIKEAQSKDEFVAKALENLQGRKGKMFTKGTDGVLRYGTRLYVPASDGLRREILEEVDMATYVVHPGATKMYQDLREVYWWERLKKDVAEFVSKCLVC</sequence>
<evidence type="ECO:0000256" key="4">
    <source>
        <dbReference type="ARBA" id="ARBA00022759"/>
    </source>
</evidence>
<dbReference type="GO" id="GO:0016787">
    <property type="term" value="F:hydrolase activity"/>
    <property type="evidence" value="ECO:0007669"/>
    <property type="project" value="UniProtKB-KW"/>
</dbReference>
<evidence type="ECO:0000256" key="3">
    <source>
        <dbReference type="ARBA" id="ARBA00022722"/>
    </source>
</evidence>
<gene>
    <name evidence="10" type="primary">LOC108663032</name>
</gene>
<keyword evidence="2" id="KW-0548">Nucleotidyltransferase</keyword>